<dbReference type="SUPFAM" id="SSF110395">
    <property type="entry name" value="CutC-like"/>
    <property type="match status" value="1"/>
</dbReference>
<dbReference type="EMBL" id="BONZ01000055">
    <property type="protein sequence ID" value="GIH17453.1"/>
    <property type="molecule type" value="Genomic_DNA"/>
</dbReference>
<name>A0A8J3QX66_9ACTN</name>
<proteinExistence type="inferred from homology"/>
<dbReference type="GO" id="GO:0005737">
    <property type="term" value="C:cytoplasm"/>
    <property type="evidence" value="ECO:0007669"/>
    <property type="project" value="UniProtKB-SubCell"/>
</dbReference>
<dbReference type="InterPro" id="IPR005627">
    <property type="entry name" value="CutC-like"/>
</dbReference>
<dbReference type="RefSeq" id="WP_203921010.1">
    <property type="nucleotide sequence ID" value="NZ_BONZ01000055.1"/>
</dbReference>
<accession>A0A8J3QX66</accession>
<dbReference type="FunFam" id="3.20.20.380:FF:000001">
    <property type="entry name" value="Copper homeostasis protein CutC"/>
    <property type="match status" value="1"/>
</dbReference>
<comment type="subcellular location">
    <subcellularLocation>
        <location evidence="2">Cytoplasm</location>
    </subcellularLocation>
</comment>
<reference evidence="3" key="1">
    <citation type="submission" date="2021-01" db="EMBL/GenBank/DDBJ databases">
        <title>Whole genome shotgun sequence of Rugosimonospora africana NBRC 104875.</title>
        <authorList>
            <person name="Komaki H."/>
            <person name="Tamura T."/>
        </authorList>
    </citation>
    <scope>NUCLEOTIDE SEQUENCE</scope>
    <source>
        <strain evidence="3">NBRC 104875</strain>
    </source>
</reference>
<dbReference type="Proteomes" id="UP000642748">
    <property type="component" value="Unassembled WGS sequence"/>
</dbReference>
<evidence type="ECO:0000256" key="2">
    <source>
        <dbReference type="HAMAP-Rule" id="MF_00795"/>
    </source>
</evidence>
<comment type="caution">
    <text evidence="3">The sequence shown here is derived from an EMBL/GenBank/DDBJ whole genome shotgun (WGS) entry which is preliminary data.</text>
</comment>
<dbReference type="Pfam" id="PF03932">
    <property type="entry name" value="CutC"/>
    <property type="match status" value="1"/>
</dbReference>
<dbReference type="AlphaFoldDB" id="A0A8J3QX66"/>
<keyword evidence="2" id="KW-0963">Cytoplasm</keyword>
<evidence type="ECO:0000313" key="4">
    <source>
        <dbReference type="Proteomes" id="UP000642748"/>
    </source>
</evidence>
<comment type="similarity">
    <text evidence="1 2">Belongs to the CutC family.</text>
</comment>
<dbReference type="InterPro" id="IPR036822">
    <property type="entry name" value="CutC-like_dom_sf"/>
</dbReference>
<evidence type="ECO:0000313" key="3">
    <source>
        <dbReference type="EMBL" id="GIH17453.1"/>
    </source>
</evidence>
<dbReference type="Gene3D" id="3.20.20.380">
    <property type="entry name" value="Copper homeostasis (CutC) domain"/>
    <property type="match status" value="1"/>
</dbReference>
<protein>
    <recommendedName>
        <fullName evidence="2">PF03932 family protein CutC</fullName>
    </recommendedName>
</protein>
<gene>
    <name evidence="2 3" type="primary">cutC</name>
    <name evidence="3" type="ORF">Raf01_56250</name>
</gene>
<dbReference type="PANTHER" id="PTHR12598">
    <property type="entry name" value="COPPER HOMEOSTASIS PROTEIN CUTC"/>
    <property type="match status" value="1"/>
</dbReference>
<comment type="caution">
    <text evidence="2">Once thought to be involved in copper homeostasis, experiments in E.coli have shown this is not the case.</text>
</comment>
<keyword evidence="4" id="KW-1185">Reference proteome</keyword>
<dbReference type="PANTHER" id="PTHR12598:SF0">
    <property type="entry name" value="COPPER HOMEOSTASIS PROTEIN CUTC HOMOLOG"/>
    <property type="match status" value="1"/>
</dbReference>
<organism evidence="3 4">
    <name type="scientific">Rugosimonospora africana</name>
    <dbReference type="NCBI Taxonomy" id="556532"/>
    <lineage>
        <taxon>Bacteria</taxon>
        <taxon>Bacillati</taxon>
        <taxon>Actinomycetota</taxon>
        <taxon>Actinomycetes</taxon>
        <taxon>Micromonosporales</taxon>
        <taxon>Micromonosporaceae</taxon>
        <taxon>Rugosimonospora</taxon>
    </lineage>
</organism>
<dbReference type="HAMAP" id="MF_00795">
    <property type="entry name" value="CutC"/>
    <property type="match status" value="1"/>
</dbReference>
<sequence>MTTFEICIDSADAAVAAEQGGADRVELCAALFDGGLTPSIGTIETAVSSVRRIRVHVIVRPRGGDFIYSSREIETMVRDVRAAVAAGAHGIVIGALTPEGDIDVETTRRLIEAAGDASITFHRAFDMVRDPYAALEQLIELGVDRVLTSGQESSVLEGAPLIAELVKRAGDRIVVMAGGGVNERNIARILAETGVHELHFTAMVSADSPALYRNPVPLMGGTLHKSEYQRSNTSADLVGRMMSAAG</sequence>
<evidence type="ECO:0000256" key="1">
    <source>
        <dbReference type="ARBA" id="ARBA00007768"/>
    </source>
</evidence>
<dbReference type="GO" id="GO:0005507">
    <property type="term" value="F:copper ion binding"/>
    <property type="evidence" value="ECO:0007669"/>
    <property type="project" value="TreeGrafter"/>
</dbReference>